<name>A0ABU2UB40_9ACTN</name>
<sequence length="74" mass="8244">MADGREGTRGAGYAELAAVGPYGVRPGHALITMVEPHPGHEYAYNRWYEDDHYYAGAMAMPWMSAGRRWVATKD</sequence>
<dbReference type="Proteomes" id="UP001183809">
    <property type="component" value="Unassembled WGS sequence"/>
</dbReference>
<proteinExistence type="predicted"/>
<gene>
    <name evidence="1" type="ORF">RM764_47190</name>
</gene>
<protein>
    <submittedName>
        <fullName evidence="1">Uncharacterized protein</fullName>
    </submittedName>
</protein>
<evidence type="ECO:0000313" key="1">
    <source>
        <dbReference type="EMBL" id="MDT0470400.1"/>
    </source>
</evidence>
<organism evidence="1 2">
    <name type="scientific">Streptomyces gibsoniae</name>
    <dbReference type="NCBI Taxonomy" id="3075529"/>
    <lineage>
        <taxon>Bacteria</taxon>
        <taxon>Bacillati</taxon>
        <taxon>Actinomycetota</taxon>
        <taxon>Actinomycetes</taxon>
        <taxon>Kitasatosporales</taxon>
        <taxon>Streptomycetaceae</taxon>
        <taxon>Streptomyces</taxon>
    </lineage>
</organism>
<evidence type="ECO:0000313" key="2">
    <source>
        <dbReference type="Proteomes" id="UP001183809"/>
    </source>
</evidence>
<accession>A0ABU2UB40</accession>
<dbReference type="EMBL" id="JAVREY010000398">
    <property type="protein sequence ID" value="MDT0470400.1"/>
    <property type="molecule type" value="Genomic_DNA"/>
</dbReference>
<keyword evidence="2" id="KW-1185">Reference proteome</keyword>
<feature type="non-terminal residue" evidence="1">
    <location>
        <position position="74"/>
    </location>
</feature>
<reference evidence="2" key="1">
    <citation type="submission" date="2023-07" db="EMBL/GenBank/DDBJ databases">
        <title>30 novel species of actinomycetes from the DSMZ collection.</title>
        <authorList>
            <person name="Nouioui I."/>
        </authorList>
    </citation>
    <scope>NUCLEOTIDE SEQUENCE [LARGE SCALE GENOMIC DNA]</scope>
    <source>
        <strain evidence="2">DSM 41699</strain>
    </source>
</reference>
<comment type="caution">
    <text evidence="1">The sequence shown here is derived from an EMBL/GenBank/DDBJ whole genome shotgun (WGS) entry which is preliminary data.</text>
</comment>